<dbReference type="InterPro" id="IPR029052">
    <property type="entry name" value="Metallo-depent_PP-like"/>
</dbReference>
<dbReference type="EMBL" id="CAJNNW010033282">
    <property type="protein sequence ID" value="CAE8717984.1"/>
    <property type="molecule type" value="Genomic_DNA"/>
</dbReference>
<protein>
    <recommendedName>
        <fullName evidence="3">Calcineurin-like phosphoesterase domain-containing protein</fullName>
    </recommendedName>
</protein>
<organism evidence="1 2">
    <name type="scientific">Polarella glacialis</name>
    <name type="common">Dinoflagellate</name>
    <dbReference type="NCBI Taxonomy" id="89957"/>
    <lineage>
        <taxon>Eukaryota</taxon>
        <taxon>Sar</taxon>
        <taxon>Alveolata</taxon>
        <taxon>Dinophyceae</taxon>
        <taxon>Suessiales</taxon>
        <taxon>Suessiaceae</taxon>
        <taxon>Polarella</taxon>
    </lineage>
</organism>
<dbReference type="SUPFAM" id="SSF56300">
    <property type="entry name" value="Metallo-dependent phosphatases"/>
    <property type="match status" value="1"/>
</dbReference>
<dbReference type="AlphaFoldDB" id="A0A813KYI0"/>
<accession>A0A813KYI0</accession>
<evidence type="ECO:0000313" key="2">
    <source>
        <dbReference type="Proteomes" id="UP000626109"/>
    </source>
</evidence>
<evidence type="ECO:0008006" key="3">
    <source>
        <dbReference type="Google" id="ProtNLM"/>
    </source>
</evidence>
<name>A0A813KYI0_POLGL</name>
<feature type="non-terminal residue" evidence="1">
    <location>
        <position position="1"/>
    </location>
</feature>
<sequence>YGLGGNGWAVSTGGAVDLKKNCGSDTGVFTFLQQLLIASDKILNERAHVAESRNVAIISHYPDEFMGGRNLRKDYIAAMPADKQVTANVLNFYGHTHIQECRGRDARGKCVDLLTGGSGGCCGTGDVPAGFVVVSWDDAKLQQVECFTKTTENSADCTVYYR</sequence>
<comment type="caution">
    <text evidence="1">The sequence shown here is derived from an EMBL/GenBank/DDBJ whole genome shotgun (WGS) entry which is preliminary data.</text>
</comment>
<reference evidence="1" key="1">
    <citation type="submission" date="2021-02" db="EMBL/GenBank/DDBJ databases">
        <authorList>
            <person name="Dougan E. K."/>
            <person name="Rhodes N."/>
            <person name="Thang M."/>
            <person name="Chan C."/>
        </authorList>
    </citation>
    <scope>NUCLEOTIDE SEQUENCE</scope>
</reference>
<dbReference type="Proteomes" id="UP000626109">
    <property type="component" value="Unassembled WGS sequence"/>
</dbReference>
<gene>
    <name evidence="1" type="ORF">PGLA2088_LOCUS39812</name>
</gene>
<evidence type="ECO:0000313" key="1">
    <source>
        <dbReference type="EMBL" id="CAE8717984.1"/>
    </source>
</evidence>
<proteinExistence type="predicted"/>